<dbReference type="RefSeq" id="WP_249282237.1">
    <property type="nucleotide sequence ID" value="NZ_JACRST010000003.1"/>
</dbReference>
<dbReference type="Proteomes" id="UP000653127">
    <property type="component" value="Unassembled WGS sequence"/>
</dbReference>
<dbReference type="AlphaFoldDB" id="A0A926DZ22"/>
<dbReference type="EMBL" id="JACRST010000003">
    <property type="protein sequence ID" value="MBC8546089.1"/>
    <property type="molecule type" value="Genomic_DNA"/>
</dbReference>
<evidence type="ECO:0000313" key="2">
    <source>
        <dbReference type="Proteomes" id="UP000653127"/>
    </source>
</evidence>
<accession>A0A926DZ22</accession>
<keyword evidence="2" id="KW-1185">Reference proteome</keyword>
<protein>
    <submittedName>
        <fullName evidence="1">Uncharacterized protein</fullName>
    </submittedName>
</protein>
<name>A0A926DZ22_9FIRM</name>
<gene>
    <name evidence="1" type="ORF">H8711_03960</name>
</gene>
<proteinExistence type="predicted"/>
<evidence type="ECO:0000313" key="1">
    <source>
        <dbReference type="EMBL" id="MBC8546089.1"/>
    </source>
</evidence>
<reference evidence="1" key="1">
    <citation type="submission" date="2020-08" db="EMBL/GenBank/DDBJ databases">
        <title>Genome public.</title>
        <authorList>
            <person name="Liu C."/>
            <person name="Sun Q."/>
        </authorList>
    </citation>
    <scope>NUCLEOTIDE SEQUENCE</scope>
    <source>
        <strain evidence="1">NSJ-31</strain>
    </source>
</reference>
<comment type="caution">
    <text evidence="1">The sequence shown here is derived from an EMBL/GenBank/DDBJ whole genome shotgun (WGS) entry which is preliminary data.</text>
</comment>
<organism evidence="1 2">
    <name type="scientific">Ligaoa zhengdingensis</name>
    <dbReference type="NCBI Taxonomy" id="2763658"/>
    <lineage>
        <taxon>Bacteria</taxon>
        <taxon>Bacillati</taxon>
        <taxon>Bacillota</taxon>
        <taxon>Clostridia</taxon>
        <taxon>Eubacteriales</taxon>
        <taxon>Oscillospiraceae</taxon>
        <taxon>Ligaoa</taxon>
    </lineage>
</organism>
<sequence length="154" mass="17515">MKQEYNTYTEITQKLLDGLKIGDMVRINDWKQSIPVCGVSKHYIVMAARQFGNWRCVVIQKETWAGYDRDTYAWLVGRYVCRTHGLPGTMFDLDDPSEVKKYLKNLESVSLDETAPYGATAINTLRIRKRQKKSARTAATIQGAKPNCCKSSIS</sequence>